<reference evidence="10" key="1">
    <citation type="submission" date="2006-10" db="EMBL/GenBank/DDBJ databases">
        <title>Complete sequence of Solibacter usitatus Ellin6076.</title>
        <authorList>
            <consortium name="US DOE Joint Genome Institute"/>
            <person name="Copeland A."/>
            <person name="Lucas S."/>
            <person name="Lapidus A."/>
            <person name="Barry K."/>
            <person name="Detter J.C."/>
            <person name="Glavina del Rio T."/>
            <person name="Hammon N."/>
            <person name="Israni S."/>
            <person name="Dalin E."/>
            <person name="Tice H."/>
            <person name="Pitluck S."/>
            <person name="Thompson L.S."/>
            <person name="Brettin T."/>
            <person name="Bruce D."/>
            <person name="Han C."/>
            <person name="Tapia R."/>
            <person name="Gilna P."/>
            <person name="Schmutz J."/>
            <person name="Larimer F."/>
            <person name="Land M."/>
            <person name="Hauser L."/>
            <person name="Kyrpides N."/>
            <person name="Mikhailova N."/>
            <person name="Janssen P.H."/>
            <person name="Kuske C.R."/>
            <person name="Richardson P."/>
        </authorList>
    </citation>
    <scope>NUCLEOTIDE SEQUENCE</scope>
    <source>
        <strain evidence="10">Ellin6076</strain>
    </source>
</reference>
<evidence type="ECO:0000256" key="7">
    <source>
        <dbReference type="ARBA" id="ARBA00032272"/>
    </source>
</evidence>
<dbReference type="InterPro" id="IPR020476">
    <property type="entry name" value="Nudix_hydrolase"/>
</dbReference>
<dbReference type="PROSITE" id="PS00893">
    <property type="entry name" value="NUDIX_BOX"/>
    <property type="match status" value="1"/>
</dbReference>
<comment type="cofactor">
    <cofactor evidence="2">
        <name>Mg(2+)</name>
        <dbReference type="ChEBI" id="CHEBI:18420"/>
    </cofactor>
</comment>
<evidence type="ECO:0000259" key="9">
    <source>
        <dbReference type="PROSITE" id="PS51462"/>
    </source>
</evidence>
<organism evidence="10">
    <name type="scientific">Solibacter usitatus (strain Ellin6076)</name>
    <dbReference type="NCBI Taxonomy" id="234267"/>
    <lineage>
        <taxon>Bacteria</taxon>
        <taxon>Pseudomonadati</taxon>
        <taxon>Acidobacteriota</taxon>
        <taxon>Terriglobia</taxon>
        <taxon>Bryobacterales</taxon>
        <taxon>Solibacteraceae</taxon>
        <taxon>Candidatus Solibacter</taxon>
    </lineage>
</organism>
<dbReference type="SUPFAM" id="SSF55811">
    <property type="entry name" value="Nudix"/>
    <property type="match status" value="1"/>
</dbReference>
<evidence type="ECO:0000256" key="6">
    <source>
        <dbReference type="ARBA" id="ARBA00032162"/>
    </source>
</evidence>
<dbReference type="PRINTS" id="PR00502">
    <property type="entry name" value="NUDIXFAMILY"/>
</dbReference>
<sequence>MKPLKTEVEFATPWFQILAKTMREDEAPYYSLKLPDYSAVVALTDEQQVLIVRQYRPAVERYTLELPSGLIDPGETPAETARRELLEETGYEAAVVENLGPMLPDTGRLANRIYSCFATGVRRVEGRVPEEGIEVLAWPLDELARATLDGRFDHALHVAVVMIAVLKSRIRL</sequence>
<dbReference type="AlphaFoldDB" id="Q02BI7"/>
<dbReference type="GO" id="GO:0019693">
    <property type="term" value="P:ribose phosphate metabolic process"/>
    <property type="evidence" value="ECO:0007669"/>
    <property type="project" value="TreeGrafter"/>
</dbReference>
<evidence type="ECO:0000256" key="1">
    <source>
        <dbReference type="ARBA" id="ARBA00000847"/>
    </source>
</evidence>
<dbReference type="eggNOG" id="COG0494">
    <property type="taxonomic scope" value="Bacteria"/>
</dbReference>
<dbReference type="InParanoid" id="Q02BI7"/>
<evidence type="ECO:0000256" key="5">
    <source>
        <dbReference type="ARBA" id="ARBA00022801"/>
    </source>
</evidence>
<comment type="catalytic activity">
    <reaction evidence="1">
        <text>GDP-alpha-D-mannose + H2O = alpha-D-mannose 1-phosphate + GMP + 2 H(+)</text>
        <dbReference type="Rhea" id="RHEA:27978"/>
        <dbReference type="ChEBI" id="CHEBI:15377"/>
        <dbReference type="ChEBI" id="CHEBI:15378"/>
        <dbReference type="ChEBI" id="CHEBI:57527"/>
        <dbReference type="ChEBI" id="CHEBI:58115"/>
        <dbReference type="ChEBI" id="CHEBI:58409"/>
    </reaction>
</comment>
<dbReference type="PANTHER" id="PTHR11839:SF18">
    <property type="entry name" value="NUDIX HYDROLASE DOMAIN-CONTAINING PROTEIN"/>
    <property type="match status" value="1"/>
</dbReference>
<evidence type="ECO:0000256" key="2">
    <source>
        <dbReference type="ARBA" id="ARBA00001946"/>
    </source>
</evidence>
<dbReference type="KEGG" id="sus:Acid_0573"/>
<dbReference type="InterPro" id="IPR000086">
    <property type="entry name" value="NUDIX_hydrolase_dom"/>
</dbReference>
<evidence type="ECO:0000256" key="3">
    <source>
        <dbReference type="ARBA" id="ARBA00007275"/>
    </source>
</evidence>
<proteinExistence type="inferred from homology"/>
<dbReference type="InterPro" id="IPR015797">
    <property type="entry name" value="NUDIX_hydrolase-like_dom_sf"/>
</dbReference>
<comment type="similarity">
    <text evidence="3">Belongs to the Nudix hydrolase family. NudK subfamily.</text>
</comment>
<evidence type="ECO:0000256" key="8">
    <source>
        <dbReference type="RuleBase" id="RU003476"/>
    </source>
</evidence>
<dbReference type="GO" id="GO:0016462">
    <property type="term" value="F:pyrophosphatase activity"/>
    <property type="evidence" value="ECO:0007669"/>
    <property type="project" value="UniProtKB-ARBA"/>
</dbReference>
<dbReference type="HOGENOM" id="CLU_062658_8_2_0"/>
<dbReference type="GO" id="GO:0006753">
    <property type="term" value="P:nucleoside phosphate metabolic process"/>
    <property type="evidence" value="ECO:0007669"/>
    <property type="project" value="TreeGrafter"/>
</dbReference>
<dbReference type="PANTHER" id="PTHR11839">
    <property type="entry name" value="UDP/ADP-SUGAR PYROPHOSPHATASE"/>
    <property type="match status" value="1"/>
</dbReference>
<feature type="domain" description="Nudix hydrolase" evidence="9">
    <location>
        <begin position="32"/>
        <end position="160"/>
    </location>
</feature>
<dbReference type="STRING" id="234267.Acid_0573"/>
<dbReference type="Gene3D" id="3.90.79.10">
    <property type="entry name" value="Nucleoside Triphosphate Pyrophosphohydrolase"/>
    <property type="match status" value="1"/>
</dbReference>
<dbReference type="EMBL" id="CP000473">
    <property type="protein sequence ID" value="ABJ81579.1"/>
    <property type="molecule type" value="Genomic_DNA"/>
</dbReference>
<evidence type="ECO:0000256" key="4">
    <source>
        <dbReference type="ARBA" id="ARBA00016377"/>
    </source>
</evidence>
<name>Q02BI7_SOLUE</name>
<accession>Q02BI7</accession>
<dbReference type="CDD" id="cd03424">
    <property type="entry name" value="NUDIX_ADPRase_Nudt5_UGPPase_Nudt14"/>
    <property type="match status" value="1"/>
</dbReference>
<dbReference type="PROSITE" id="PS51462">
    <property type="entry name" value="NUDIX"/>
    <property type="match status" value="1"/>
</dbReference>
<dbReference type="Pfam" id="PF00293">
    <property type="entry name" value="NUDIX"/>
    <property type="match status" value="1"/>
</dbReference>
<evidence type="ECO:0000313" key="10">
    <source>
        <dbReference type="EMBL" id="ABJ81579.1"/>
    </source>
</evidence>
<protein>
    <recommendedName>
        <fullName evidence="4">GDP-mannose pyrophosphatase</fullName>
    </recommendedName>
    <alternativeName>
        <fullName evidence="6">GDP-mannose hydrolase</fullName>
    </alternativeName>
    <alternativeName>
        <fullName evidence="7">GDPMK</fullName>
    </alternativeName>
</protein>
<gene>
    <name evidence="10" type="ordered locus">Acid_0573</name>
</gene>
<dbReference type="InterPro" id="IPR020084">
    <property type="entry name" value="NUDIX_hydrolase_CS"/>
</dbReference>
<keyword evidence="5 8" id="KW-0378">Hydrolase</keyword>